<dbReference type="EMBL" id="GDHC01018208">
    <property type="protein sequence ID" value="JAQ00421.1"/>
    <property type="molecule type" value="Transcribed_RNA"/>
</dbReference>
<accession>A0A146KVA8</accession>
<dbReference type="AlphaFoldDB" id="A0A146KVA8"/>
<organism evidence="4">
    <name type="scientific">Lygus hesperus</name>
    <name type="common">Western plant bug</name>
    <dbReference type="NCBI Taxonomy" id="30085"/>
    <lineage>
        <taxon>Eukaryota</taxon>
        <taxon>Metazoa</taxon>
        <taxon>Ecdysozoa</taxon>
        <taxon>Arthropoda</taxon>
        <taxon>Hexapoda</taxon>
        <taxon>Insecta</taxon>
        <taxon>Pterygota</taxon>
        <taxon>Neoptera</taxon>
        <taxon>Paraneoptera</taxon>
        <taxon>Hemiptera</taxon>
        <taxon>Heteroptera</taxon>
        <taxon>Panheteroptera</taxon>
        <taxon>Cimicomorpha</taxon>
        <taxon>Miridae</taxon>
        <taxon>Mirini</taxon>
        <taxon>Lygus</taxon>
    </lineage>
</organism>
<reference evidence="4" key="1">
    <citation type="journal article" date="2016" name="Gigascience">
        <title>De novo construction of an expanded transcriptome assembly for the western tarnished plant bug, Lygus hesperus.</title>
        <authorList>
            <person name="Tassone E.E."/>
            <person name="Geib S.M."/>
            <person name="Hall B."/>
            <person name="Fabrick J.A."/>
            <person name="Brent C.S."/>
            <person name="Hull J.J."/>
        </authorList>
    </citation>
    <scope>NUCLEOTIDE SEQUENCE</scope>
</reference>
<keyword evidence="2" id="KW-0472">Membrane</keyword>
<keyword evidence="2" id="KW-0812">Transmembrane</keyword>
<feature type="compositionally biased region" description="Polar residues" evidence="1">
    <location>
        <begin position="93"/>
        <end position="104"/>
    </location>
</feature>
<feature type="compositionally biased region" description="Polar residues" evidence="1">
    <location>
        <begin position="176"/>
        <end position="193"/>
    </location>
</feature>
<evidence type="ECO:0000256" key="2">
    <source>
        <dbReference type="SAM" id="Phobius"/>
    </source>
</evidence>
<feature type="compositionally biased region" description="Low complexity" evidence="1">
    <location>
        <begin position="154"/>
        <end position="165"/>
    </location>
</feature>
<gene>
    <name evidence="4" type="ORF">g.70340</name>
    <name evidence="5" type="ORF">g.70341</name>
</gene>
<proteinExistence type="predicted"/>
<protein>
    <submittedName>
        <fullName evidence="4">Uncharacterized protein</fullName>
    </submittedName>
</protein>
<feature type="chain" id="PRO_5007526870" evidence="3">
    <location>
        <begin position="24"/>
        <end position="244"/>
    </location>
</feature>
<feature type="compositionally biased region" description="Polar residues" evidence="1">
    <location>
        <begin position="67"/>
        <end position="86"/>
    </location>
</feature>
<feature type="compositionally biased region" description="Polar residues" evidence="1">
    <location>
        <begin position="125"/>
        <end position="140"/>
    </location>
</feature>
<evidence type="ECO:0000313" key="4">
    <source>
        <dbReference type="EMBL" id="JAQ00421.1"/>
    </source>
</evidence>
<keyword evidence="2" id="KW-1133">Transmembrane helix</keyword>
<feature type="signal peptide" evidence="3">
    <location>
        <begin position="1"/>
        <end position="23"/>
    </location>
</feature>
<evidence type="ECO:0000256" key="1">
    <source>
        <dbReference type="SAM" id="MobiDB-lite"/>
    </source>
</evidence>
<evidence type="ECO:0000256" key="3">
    <source>
        <dbReference type="SAM" id="SignalP"/>
    </source>
</evidence>
<feature type="transmembrane region" description="Helical" evidence="2">
    <location>
        <begin position="221"/>
        <end position="239"/>
    </location>
</feature>
<dbReference type="EMBL" id="GDHC01004544">
    <property type="protein sequence ID" value="JAQ14085.1"/>
    <property type="molecule type" value="Transcribed_RNA"/>
</dbReference>
<feature type="region of interest" description="Disordered" evidence="1">
    <location>
        <begin position="59"/>
        <end position="216"/>
    </location>
</feature>
<sequence>MKEQCNIILCVVVLCAMWGTARSAVGEEVRQSPLASYNYGVTGEPSKIDTAFGNLGEVGPSYDVPSKNGTSGVTSSSEQALDQNETASEESEQTQVTSGSNSTAPTQSFNTSNTPTSSTTEKSIDLNTTPKTTVDGSASTAGDRGTTVPIEMSTTETEFPTEIETNAQPTAIPGGQSVTPSQTFETGVSSRKPTASPVPMGNGTKPTQHNGTLPAEPNSSIAVQPLTTIYCLVSIVLFLSKTMY</sequence>
<name>A0A146KVA8_LYGHE</name>
<keyword evidence="3" id="KW-0732">Signal</keyword>
<evidence type="ECO:0000313" key="5">
    <source>
        <dbReference type="EMBL" id="JAQ14085.1"/>
    </source>
</evidence>
<feature type="compositionally biased region" description="Low complexity" evidence="1">
    <location>
        <begin position="105"/>
        <end position="120"/>
    </location>
</feature>
<feature type="compositionally biased region" description="Polar residues" evidence="1">
    <location>
        <begin position="204"/>
        <end position="216"/>
    </location>
</feature>